<evidence type="ECO:0000256" key="5">
    <source>
        <dbReference type="ARBA" id="ARBA00023125"/>
    </source>
</evidence>
<feature type="binding site" evidence="7">
    <location>
        <position position="127"/>
    </location>
    <ligand>
        <name>Zn(2+)</name>
        <dbReference type="ChEBI" id="CHEBI:29105"/>
    </ligand>
</feature>
<dbReference type="CDD" id="cd07153">
    <property type="entry name" value="Fur_like"/>
    <property type="match status" value="1"/>
</dbReference>
<dbReference type="AlphaFoldDB" id="A0A212J7B5"/>
<dbReference type="GO" id="GO:0000976">
    <property type="term" value="F:transcription cis-regulatory region binding"/>
    <property type="evidence" value="ECO:0007669"/>
    <property type="project" value="TreeGrafter"/>
</dbReference>
<dbReference type="SUPFAM" id="SSF46785">
    <property type="entry name" value="Winged helix' DNA-binding domain"/>
    <property type="match status" value="1"/>
</dbReference>
<evidence type="ECO:0000313" key="9">
    <source>
        <dbReference type="EMBL" id="SBV95351.1"/>
    </source>
</evidence>
<comment type="similarity">
    <text evidence="1">Belongs to the Fur family.</text>
</comment>
<keyword evidence="5" id="KW-0238">DNA-binding</keyword>
<name>A0A212J7B5_9FIRM</name>
<keyword evidence="2" id="KW-0678">Repressor</keyword>
<sequence>MERSIRYSKKREAILEVIRETDLHPSADWVYQKLKSAHPDLSLGTVYRNLAFFKEQGTVCCVGVVNGQERFDANTTPHTHFICDHCGAVIDLHKIPADPALDRKVGEQYGFQVEHHKLVFHGVCRECLSQHHEVS</sequence>
<accession>A0A212J7B5</accession>
<evidence type="ECO:0000256" key="2">
    <source>
        <dbReference type="ARBA" id="ARBA00022491"/>
    </source>
</evidence>
<evidence type="ECO:0000256" key="8">
    <source>
        <dbReference type="PIRSR" id="PIRSR602481-2"/>
    </source>
</evidence>
<comment type="cofactor">
    <cofactor evidence="7">
        <name>Zn(2+)</name>
        <dbReference type="ChEBI" id="CHEBI:29105"/>
    </cofactor>
    <text evidence="7">Binds 1 zinc ion per subunit.</text>
</comment>
<organism evidence="9">
    <name type="scientific">uncultured Eubacteriales bacterium</name>
    <dbReference type="NCBI Taxonomy" id="172733"/>
    <lineage>
        <taxon>Bacteria</taxon>
        <taxon>Bacillati</taxon>
        <taxon>Bacillota</taxon>
        <taxon>Clostridia</taxon>
        <taxon>Eubacteriales</taxon>
        <taxon>environmental samples</taxon>
    </lineage>
</organism>
<feature type="binding site" evidence="7">
    <location>
        <position position="83"/>
    </location>
    <ligand>
        <name>Zn(2+)</name>
        <dbReference type="ChEBI" id="CHEBI:29105"/>
    </ligand>
</feature>
<dbReference type="GO" id="GO:0008270">
    <property type="term" value="F:zinc ion binding"/>
    <property type="evidence" value="ECO:0007669"/>
    <property type="project" value="TreeGrafter"/>
</dbReference>
<reference evidence="9" key="1">
    <citation type="submission" date="2016-04" db="EMBL/GenBank/DDBJ databases">
        <authorList>
            <person name="Evans L.H."/>
            <person name="Alamgir A."/>
            <person name="Owens N."/>
            <person name="Weber N.D."/>
            <person name="Virtaneva K."/>
            <person name="Barbian K."/>
            <person name="Babar A."/>
            <person name="Rosenke K."/>
        </authorList>
    </citation>
    <scope>NUCLEOTIDE SEQUENCE</scope>
    <source>
        <strain evidence="9">86</strain>
    </source>
</reference>
<gene>
    <name evidence="9" type="ORF">KL86CLO1_10635</name>
</gene>
<keyword evidence="3 7" id="KW-0862">Zinc</keyword>
<proteinExistence type="inferred from homology"/>
<keyword evidence="8" id="KW-0408">Iron</keyword>
<dbReference type="PANTHER" id="PTHR33202">
    <property type="entry name" value="ZINC UPTAKE REGULATION PROTEIN"/>
    <property type="match status" value="1"/>
</dbReference>
<keyword evidence="4" id="KW-0805">Transcription regulation</keyword>
<dbReference type="Gene3D" id="3.30.1490.190">
    <property type="match status" value="1"/>
</dbReference>
<dbReference type="InterPro" id="IPR002481">
    <property type="entry name" value="FUR"/>
</dbReference>
<keyword evidence="6" id="KW-0804">Transcription</keyword>
<dbReference type="GO" id="GO:0003700">
    <property type="term" value="F:DNA-binding transcription factor activity"/>
    <property type="evidence" value="ECO:0007669"/>
    <property type="project" value="InterPro"/>
</dbReference>
<keyword evidence="7" id="KW-0479">Metal-binding</keyword>
<dbReference type="InterPro" id="IPR043135">
    <property type="entry name" value="Fur_C"/>
</dbReference>
<dbReference type="InterPro" id="IPR036390">
    <property type="entry name" value="WH_DNA-bd_sf"/>
</dbReference>
<comment type="cofactor">
    <cofactor evidence="8">
        <name>Mn(2+)</name>
        <dbReference type="ChEBI" id="CHEBI:29035"/>
    </cofactor>
    <cofactor evidence="8">
        <name>Fe(2+)</name>
        <dbReference type="ChEBI" id="CHEBI:29033"/>
    </cofactor>
    <text evidence="8">Binds 1 Mn(2+) or Fe(2+) ion per subunit.</text>
</comment>
<feature type="binding site" evidence="8">
    <location>
        <position position="116"/>
    </location>
    <ligand>
        <name>Fe cation</name>
        <dbReference type="ChEBI" id="CHEBI:24875"/>
    </ligand>
</feature>
<dbReference type="EMBL" id="FLUN01000001">
    <property type="protein sequence ID" value="SBV95351.1"/>
    <property type="molecule type" value="Genomic_DNA"/>
</dbReference>
<evidence type="ECO:0000256" key="1">
    <source>
        <dbReference type="ARBA" id="ARBA00007957"/>
    </source>
</evidence>
<dbReference type="GO" id="GO:0045892">
    <property type="term" value="P:negative regulation of DNA-templated transcription"/>
    <property type="evidence" value="ECO:0007669"/>
    <property type="project" value="TreeGrafter"/>
</dbReference>
<evidence type="ECO:0000256" key="4">
    <source>
        <dbReference type="ARBA" id="ARBA00023015"/>
    </source>
</evidence>
<evidence type="ECO:0000256" key="6">
    <source>
        <dbReference type="ARBA" id="ARBA00023163"/>
    </source>
</evidence>
<dbReference type="Pfam" id="PF01475">
    <property type="entry name" value="FUR"/>
    <property type="match status" value="1"/>
</dbReference>
<dbReference type="PANTHER" id="PTHR33202:SF7">
    <property type="entry name" value="FERRIC UPTAKE REGULATION PROTEIN"/>
    <property type="match status" value="1"/>
</dbReference>
<feature type="binding site" evidence="7">
    <location>
        <position position="124"/>
    </location>
    <ligand>
        <name>Zn(2+)</name>
        <dbReference type="ChEBI" id="CHEBI:29105"/>
    </ligand>
</feature>
<evidence type="ECO:0000256" key="7">
    <source>
        <dbReference type="PIRSR" id="PIRSR602481-1"/>
    </source>
</evidence>
<dbReference type="Gene3D" id="1.10.10.10">
    <property type="entry name" value="Winged helix-like DNA-binding domain superfamily/Winged helix DNA-binding domain"/>
    <property type="match status" value="1"/>
</dbReference>
<feature type="binding site" evidence="7">
    <location>
        <position position="86"/>
    </location>
    <ligand>
        <name>Zn(2+)</name>
        <dbReference type="ChEBI" id="CHEBI:29105"/>
    </ligand>
</feature>
<protein>
    <submittedName>
        <fullName evidence="9">Transcriptional regulator, Fur family</fullName>
    </submittedName>
</protein>
<dbReference type="InterPro" id="IPR036388">
    <property type="entry name" value="WH-like_DNA-bd_sf"/>
</dbReference>
<evidence type="ECO:0000256" key="3">
    <source>
        <dbReference type="ARBA" id="ARBA00022833"/>
    </source>
</evidence>
<dbReference type="GO" id="GO:1900376">
    <property type="term" value="P:regulation of secondary metabolite biosynthetic process"/>
    <property type="evidence" value="ECO:0007669"/>
    <property type="project" value="TreeGrafter"/>
</dbReference>